<dbReference type="AlphaFoldDB" id="A0A8X8D3X8"/>
<evidence type="ECO:0000256" key="1">
    <source>
        <dbReference type="SAM" id="MobiDB-lite"/>
    </source>
</evidence>
<feature type="region of interest" description="Disordered" evidence="1">
    <location>
        <begin position="1"/>
        <end position="38"/>
    </location>
</feature>
<sequence>MRCVPDDDAERKDSSGEEDRYKGMLDVDQEDEDGDKARDSKLPQMLKVFVDFFFMIIQKISSGMLSMKISINLIRVPVNSVLSLVRATLSSICKRR</sequence>
<protein>
    <submittedName>
        <fullName evidence="2">Uncharacterized protein</fullName>
    </submittedName>
</protein>
<evidence type="ECO:0000313" key="3">
    <source>
        <dbReference type="Proteomes" id="UP000886885"/>
    </source>
</evidence>
<dbReference type="Proteomes" id="UP000886885">
    <property type="component" value="Chromosome 4D"/>
</dbReference>
<gene>
    <name evidence="2" type="ORF">POTOM_016540</name>
</gene>
<reference evidence="2" key="1">
    <citation type="journal article" date="2020" name="bioRxiv">
        <title>Hybrid origin of Populus tomentosa Carr. identified through genome sequencing and phylogenomic analysis.</title>
        <authorList>
            <person name="An X."/>
            <person name="Gao K."/>
            <person name="Chen Z."/>
            <person name="Li J."/>
            <person name="Yang X."/>
            <person name="Yang X."/>
            <person name="Zhou J."/>
            <person name="Guo T."/>
            <person name="Zhao T."/>
            <person name="Huang S."/>
            <person name="Miao D."/>
            <person name="Khan W.U."/>
            <person name="Rao P."/>
            <person name="Ye M."/>
            <person name="Lei B."/>
            <person name="Liao W."/>
            <person name="Wang J."/>
            <person name="Ji L."/>
            <person name="Li Y."/>
            <person name="Guo B."/>
            <person name="Mustafa N.S."/>
            <person name="Li S."/>
            <person name="Yun Q."/>
            <person name="Keller S.R."/>
            <person name="Mao J."/>
            <person name="Zhang R."/>
            <person name="Strauss S.H."/>
        </authorList>
    </citation>
    <scope>NUCLEOTIDE SEQUENCE</scope>
    <source>
        <strain evidence="2">GM15</strain>
        <tissue evidence="2">Leaf</tissue>
    </source>
</reference>
<evidence type="ECO:0000313" key="2">
    <source>
        <dbReference type="EMBL" id="KAG6776752.1"/>
    </source>
</evidence>
<proteinExistence type="predicted"/>
<accession>A0A8X8D3X8</accession>
<comment type="caution">
    <text evidence="2">The sequence shown here is derived from an EMBL/GenBank/DDBJ whole genome shotgun (WGS) entry which is preliminary data.</text>
</comment>
<dbReference type="EMBL" id="JAAWWB010000008">
    <property type="protein sequence ID" value="KAG6776752.1"/>
    <property type="molecule type" value="Genomic_DNA"/>
</dbReference>
<feature type="compositionally biased region" description="Basic and acidic residues" evidence="1">
    <location>
        <begin position="9"/>
        <end position="25"/>
    </location>
</feature>
<organism evidence="2 3">
    <name type="scientific">Populus tomentosa</name>
    <name type="common">Chinese white poplar</name>
    <dbReference type="NCBI Taxonomy" id="118781"/>
    <lineage>
        <taxon>Eukaryota</taxon>
        <taxon>Viridiplantae</taxon>
        <taxon>Streptophyta</taxon>
        <taxon>Embryophyta</taxon>
        <taxon>Tracheophyta</taxon>
        <taxon>Spermatophyta</taxon>
        <taxon>Magnoliopsida</taxon>
        <taxon>eudicotyledons</taxon>
        <taxon>Gunneridae</taxon>
        <taxon>Pentapetalae</taxon>
        <taxon>rosids</taxon>
        <taxon>fabids</taxon>
        <taxon>Malpighiales</taxon>
        <taxon>Salicaceae</taxon>
        <taxon>Saliceae</taxon>
        <taxon>Populus</taxon>
    </lineage>
</organism>
<name>A0A8X8D3X8_POPTO</name>
<keyword evidence="3" id="KW-1185">Reference proteome</keyword>